<evidence type="ECO:0000313" key="6">
    <source>
        <dbReference type="EMBL" id="QXI19960.1"/>
    </source>
</evidence>
<dbReference type="SUPFAM" id="SSF46894">
    <property type="entry name" value="C-terminal effector domain of the bipartite response regulators"/>
    <property type="match status" value="1"/>
</dbReference>
<protein>
    <submittedName>
        <fullName evidence="6">Response regulator transcription factor</fullName>
    </submittedName>
</protein>
<keyword evidence="2" id="KW-0238">DNA-binding</keyword>
<dbReference type="EMBL" id="CP077091">
    <property type="protein sequence ID" value="QXI19960.1"/>
    <property type="molecule type" value="Genomic_DNA"/>
</dbReference>
<sequence>MKWSNLSPLRVAILDDHPLVRRGFGSRIESERDLKLVAMYAGSRELLAGLRNEAVDVLVLDYSLQQDELDGLNLIRLLRVRHPEVRILVSSSAESLATISLALRAGASGFVGKSQEVDDLLGAIRTVAYERVYLAQEVALELGHVPSRQGEDEVGKSIRVDSDSALVSHPLLSPKEQEVLRCCLDGMSVSQIAHKFTRSRKTISGQKQSAFRKLGVSCDSELHKIHGELSLA</sequence>
<dbReference type="Pfam" id="PF00196">
    <property type="entry name" value="GerE"/>
    <property type="match status" value="1"/>
</dbReference>
<reference evidence="6 7" key="1">
    <citation type="journal article" date="2020" name="Microorganisms">
        <title>Reliable Identification of Environmental Pseudomonas Isolates Using the rpoD Gene.</title>
        <authorList>
            <consortium name="The Broad Institute Genome Sequencing Platform"/>
            <person name="Girard L."/>
            <person name="Lood C."/>
            <person name="Rokni-Zadeh H."/>
            <person name="van Noort V."/>
            <person name="Lavigne R."/>
            <person name="De Mot R."/>
        </authorList>
    </citation>
    <scope>NUCLEOTIDE SEQUENCE [LARGE SCALE GENOMIC DNA]</scope>
    <source>
        <strain evidence="6 7">SWRI65</strain>
    </source>
</reference>
<dbReference type="PANTHER" id="PTHR43214:SF17">
    <property type="entry name" value="TRANSCRIPTIONAL REGULATORY PROTEIN RCSB"/>
    <property type="match status" value="1"/>
</dbReference>
<dbReference type="InterPro" id="IPR000792">
    <property type="entry name" value="Tscrpt_reg_LuxR_C"/>
</dbReference>
<dbReference type="KEGG" id="phv:HU739_007595"/>
<organism evidence="6 7">
    <name type="scientific">Pseudomonas hamedanensis</name>
    <dbReference type="NCBI Taxonomy" id="2745504"/>
    <lineage>
        <taxon>Bacteria</taxon>
        <taxon>Pseudomonadati</taxon>
        <taxon>Pseudomonadota</taxon>
        <taxon>Gammaproteobacteria</taxon>
        <taxon>Pseudomonadales</taxon>
        <taxon>Pseudomonadaceae</taxon>
        <taxon>Pseudomonas</taxon>
    </lineage>
</organism>
<keyword evidence="1 3" id="KW-0597">Phosphoprotein</keyword>
<dbReference type="InterPro" id="IPR001789">
    <property type="entry name" value="Sig_transdc_resp-reg_receiver"/>
</dbReference>
<dbReference type="GO" id="GO:0006355">
    <property type="term" value="P:regulation of DNA-templated transcription"/>
    <property type="evidence" value="ECO:0007669"/>
    <property type="project" value="InterPro"/>
</dbReference>
<dbReference type="PROSITE" id="PS50043">
    <property type="entry name" value="HTH_LUXR_2"/>
    <property type="match status" value="1"/>
</dbReference>
<dbReference type="AlphaFoldDB" id="A0A9E6P5K9"/>
<dbReference type="SUPFAM" id="SSF52172">
    <property type="entry name" value="CheY-like"/>
    <property type="match status" value="1"/>
</dbReference>
<reference evidence="6 7" key="2">
    <citation type="journal article" date="2021" name="Microorganisms">
        <title>The Ever-Expanding Pseudomonas Genus: Description of 43 New Species and Partition of the Pseudomonas putida Group.</title>
        <authorList>
            <person name="Girard L."/>
            <person name="Lood C."/>
            <person name="Hofte M."/>
            <person name="Vandamme P."/>
            <person name="Rokni-Zadeh H."/>
            <person name="van Noort V."/>
            <person name="Lavigne R."/>
            <person name="De Mot R."/>
        </authorList>
    </citation>
    <scope>NUCLEOTIDE SEQUENCE [LARGE SCALE GENOMIC DNA]</scope>
    <source>
        <strain evidence="6 7">SWRI65</strain>
    </source>
</reference>
<evidence type="ECO:0000259" key="4">
    <source>
        <dbReference type="PROSITE" id="PS50043"/>
    </source>
</evidence>
<evidence type="ECO:0000313" key="7">
    <source>
        <dbReference type="Proteomes" id="UP000631521"/>
    </source>
</evidence>
<dbReference type="Pfam" id="PF00072">
    <property type="entry name" value="Response_reg"/>
    <property type="match status" value="1"/>
</dbReference>
<dbReference type="Proteomes" id="UP000631521">
    <property type="component" value="Chromosome"/>
</dbReference>
<feature type="modified residue" description="4-aspartylphosphate" evidence="3">
    <location>
        <position position="61"/>
    </location>
</feature>
<dbReference type="GO" id="GO:0003677">
    <property type="term" value="F:DNA binding"/>
    <property type="evidence" value="ECO:0007669"/>
    <property type="project" value="UniProtKB-KW"/>
</dbReference>
<dbReference type="InterPro" id="IPR039420">
    <property type="entry name" value="WalR-like"/>
</dbReference>
<evidence type="ECO:0000256" key="2">
    <source>
        <dbReference type="ARBA" id="ARBA00023125"/>
    </source>
</evidence>
<dbReference type="PROSITE" id="PS00622">
    <property type="entry name" value="HTH_LUXR_1"/>
    <property type="match status" value="1"/>
</dbReference>
<dbReference type="PROSITE" id="PS50110">
    <property type="entry name" value="RESPONSE_REGULATORY"/>
    <property type="match status" value="1"/>
</dbReference>
<proteinExistence type="predicted"/>
<dbReference type="PRINTS" id="PR00038">
    <property type="entry name" value="HTHLUXR"/>
</dbReference>
<dbReference type="SMART" id="SM00448">
    <property type="entry name" value="REC"/>
    <property type="match status" value="1"/>
</dbReference>
<keyword evidence="7" id="KW-1185">Reference proteome</keyword>
<gene>
    <name evidence="6" type="ORF">HU739_007595</name>
</gene>
<feature type="domain" description="Response regulatory" evidence="5">
    <location>
        <begin position="10"/>
        <end position="128"/>
    </location>
</feature>
<dbReference type="CDD" id="cd17535">
    <property type="entry name" value="REC_NarL-like"/>
    <property type="match status" value="1"/>
</dbReference>
<dbReference type="GO" id="GO:0000160">
    <property type="term" value="P:phosphorelay signal transduction system"/>
    <property type="evidence" value="ECO:0007669"/>
    <property type="project" value="InterPro"/>
</dbReference>
<dbReference type="SMART" id="SM00421">
    <property type="entry name" value="HTH_LUXR"/>
    <property type="match status" value="1"/>
</dbReference>
<dbReference type="InterPro" id="IPR058245">
    <property type="entry name" value="NreC/VraR/RcsB-like_REC"/>
</dbReference>
<evidence type="ECO:0000259" key="5">
    <source>
        <dbReference type="PROSITE" id="PS50110"/>
    </source>
</evidence>
<name>A0A9E6P5K9_9PSED</name>
<dbReference type="Gene3D" id="3.40.50.2300">
    <property type="match status" value="1"/>
</dbReference>
<dbReference type="PANTHER" id="PTHR43214">
    <property type="entry name" value="TWO-COMPONENT RESPONSE REGULATOR"/>
    <property type="match status" value="1"/>
</dbReference>
<dbReference type="InterPro" id="IPR016032">
    <property type="entry name" value="Sig_transdc_resp-reg_C-effctor"/>
</dbReference>
<dbReference type="CDD" id="cd06170">
    <property type="entry name" value="LuxR_C_like"/>
    <property type="match status" value="1"/>
</dbReference>
<feature type="domain" description="HTH luxR-type" evidence="4">
    <location>
        <begin position="165"/>
        <end position="230"/>
    </location>
</feature>
<dbReference type="InterPro" id="IPR011006">
    <property type="entry name" value="CheY-like_superfamily"/>
</dbReference>
<accession>A0A9E6P5K9</accession>
<evidence type="ECO:0000256" key="1">
    <source>
        <dbReference type="ARBA" id="ARBA00022553"/>
    </source>
</evidence>
<evidence type="ECO:0000256" key="3">
    <source>
        <dbReference type="PROSITE-ProRule" id="PRU00169"/>
    </source>
</evidence>